<dbReference type="GO" id="GO:0003676">
    <property type="term" value="F:nucleic acid binding"/>
    <property type="evidence" value="ECO:0007669"/>
    <property type="project" value="InterPro"/>
</dbReference>
<dbReference type="InterPro" id="IPR039537">
    <property type="entry name" value="Retrotran_Ty1/copia-like"/>
</dbReference>
<dbReference type="InterPro" id="IPR012337">
    <property type="entry name" value="RNaseH-like_sf"/>
</dbReference>
<keyword evidence="3" id="KW-0064">Aspartyl protease</keyword>
<evidence type="ECO:0000313" key="9">
    <source>
        <dbReference type="EMBL" id="PWA66349.1"/>
    </source>
</evidence>
<dbReference type="PROSITE" id="PS50994">
    <property type="entry name" value="INTEGRASE"/>
    <property type="match status" value="1"/>
</dbReference>
<protein>
    <submittedName>
        <fullName evidence="9">Ribonuclease H-like domain-containing protein</fullName>
    </submittedName>
</protein>
<evidence type="ECO:0000256" key="3">
    <source>
        <dbReference type="ARBA" id="ARBA00022750"/>
    </source>
</evidence>
<feature type="domain" description="Integrase catalytic" evidence="8">
    <location>
        <begin position="666"/>
        <end position="841"/>
    </location>
</feature>
<comment type="caution">
    <text evidence="9">The sequence shown here is derived from an EMBL/GenBank/DDBJ whole genome shotgun (WGS) entry which is preliminary data.</text>
</comment>
<keyword evidence="4" id="KW-0378">Hydrolase</keyword>
<dbReference type="SUPFAM" id="SSF56672">
    <property type="entry name" value="DNA/RNA polymerases"/>
    <property type="match status" value="1"/>
</dbReference>
<keyword evidence="5" id="KW-0863">Zinc-finger</keyword>
<dbReference type="Gene3D" id="3.30.420.10">
    <property type="entry name" value="Ribonuclease H-like superfamily/Ribonuclease H"/>
    <property type="match status" value="1"/>
</dbReference>
<dbReference type="Proteomes" id="UP000245207">
    <property type="component" value="Unassembled WGS sequence"/>
</dbReference>
<keyword evidence="1" id="KW-0645">Protease</keyword>
<accession>A0A2U1MYM4</accession>
<dbReference type="InterPro" id="IPR025724">
    <property type="entry name" value="GAG-pre-integrase_dom"/>
</dbReference>
<evidence type="ECO:0000259" key="8">
    <source>
        <dbReference type="PROSITE" id="PS50994"/>
    </source>
</evidence>
<keyword evidence="2" id="KW-0479">Metal-binding</keyword>
<keyword evidence="5" id="KW-0862">Zinc</keyword>
<dbReference type="CDD" id="cd09272">
    <property type="entry name" value="RNase_HI_RT_Ty1"/>
    <property type="match status" value="1"/>
</dbReference>
<dbReference type="Pfam" id="PF00665">
    <property type="entry name" value="rve"/>
    <property type="match status" value="1"/>
</dbReference>
<dbReference type="InterPro" id="IPR013103">
    <property type="entry name" value="RVT_2"/>
</dbReference>
<evidence type="ECO:0000256" key="6">
    <source>
        <dbReference type="SAM" id="MobiDB-lite"/>
    </source>
</evidence>
<dbReference type="GO" id="GO:0015074">
    <property type="term" value="P:DNA integration"/>
    <property type="evidence" value="ECO:0007669"/>
    <property type="project" value="InterPro"/>
</dbReference>
<keyword evidence="10" id="KW-1185">Reference proteome</keyword>
<dbReference type="InterPro" id="IPR043502">
    <property type="entry name" value="DNA/RNA_pol_sf"/>
</dbReference>
<dbReference type="OrthoDB" id="7691805at2759"/>
<dbReference type="InterPro" id="IPR029472">
    <property type="entry name" value="Copia-like_N"/>
</dbReference>
<dbReference type="EMBL" id="PKPP01004047">
    <property type="protein sequence ID" value="PWA66349.1"/>
    <property type="molecule type" value="Genomic_DNA"/>
</dbReference>
<evidence type="ECO:0000256" key="2">
    <source>
        <dbReference type="ARBA" id="ARBA00022723"/>
    </source>
</evidence>
<organism evidence="9 10">
    <name type="scientific">Artemisia annua</name>
    <name type="common">Sweet wormwood</name>
    <dbReference type="NCBI Taxonomy" id="35608"/>
    <lineage>
        <taxon>Eukaryota</taxon>
        <taxon>Viridiplantae</taxon>
        <taxon>Streptophyta</taxon>
        <taxon>Embryophyta</taxon>
        <taxon>Tracheophyta</taxon>
        <taxon>Spermatophyta</taxon>
        <taxon>Magnoliopsida</taxon>
        <taxon>eudicotyledons</taxon>
        <taxon>Gunneridae</taxon>
        <taxon>Pentapetalae</taxon>
        <taxon>asterids</taxon>
        <taxon>campanulids</taxon>
        <taxon>Asterales</taxon>
        <taxon>Asteraceae</taxon>
        <taxon>Asteroideae</taxon>
        <taxon>Anthemideae</taxon>
        <taxon>Artemisiinae</taxon>
        <taxon>Artemisia</taxon>
    </lineage>
</organism>
<dbReference type="InterPro" id="IPR001878">
    <property type="entry name" value="Znf_CCHC"/>
</dbReference>
<dbReference type="Pfam" id="PF25597">
    <property type="entry name" value="SH3_retrovirus"/>
    <property type="match status" value="1"/>
</dbReference>
<evidence type="ECO:0000256" key="4">
    <source>
        <dbReference type="ARBA" id="ARBA00022801"/>
    </source>
</evidence>
<dbReference type="PANTHER" id="PTHR42648">
    <property type="entry name" value="TRANSPOSASE, PUTATIVE-RELATED"/>
    <property type="match status" value="1"/>
</dbReference>
<proteinExistence type="predicted"/>
<dbReference type="Pfam" id="PF07727">
    <property type="entry name" value="RVT_2"/>
    <property type="match status" value="1"/>
</dbReference>
<dbReference type="GO" id="GO:0006508">
    <property type="term" value="P:proteolysis"/>
    <property type="evidence" value="ECO:0007669"/>
    <property type="project" value="UniProtKB-KW"/>
</dbReference>
<dbReference type="SUPFAM" id="SSF53098">
    <property type="entry name" value="Ribonuclease H-like"/>
    <property type="match status" value="1"/>
</dbReference>
<feature type="domain" description="CCHC-type" evidence="7">
    <location>
        <begin position="374"/>
        <end position="387"/>
    </location>
</feature>
<dbReference type="PANTHER" id="PTHR42648:SF31">
    <property type="entry name" value="RNA-DIRECTED DNA POLYMERASE"/>
    <property type="match status" value="1"/>
</dbReference>
<evidence type="ECO:0000313" key="10">
    <source>
        <dbReference type="Proteomes" id="UP000245207"/>
    </source>
</evidence>
<reference evidence="9 10" key="1">
    <citation type="journal article" date="2018" name="Mol. Plant">
        <title>The genome of Artemisia annua provides insight into the evolution of Asteraceae family and artemisinin biosynthesis.</title>
        <authorList>
            <person name="Shen Q."/>
            <person name="Zhang L."/>
            <person name="Liao Z."/>
            <person name="Wang S."/>
            <person name="Yan T."/>
            <person name="Shi P."/>
            <person name="Liu M."/>
            <person name="Fu X."/>
            <person name="Pan Q."/>
            <person name="Wang Y."/>
            <person name="Lv Z."/>
            <person name="Lu X."/>
            <person name="Zhang F."/>
            <person name="Jiang W."/>
            <person name="Ma Y."/>
            <person name="Chen M."/>
            <person name="Hao X."/>
            <person name="Li L."/>
            <person name="Tang Y."/>
            <person name="Lv G."/>
            <person name="Zhou Y."/>
            <person name="Sun X."/>
            <person name="Brodelius P.E."/>
            <person name="Rose J.K.C."/>
            <person name="Tang K."/>
        </authorList>
    </citation>
    <scope>NUCLEOTIDE SEQUENCE [LARGE SCALE GENOMIC DNA]</scope>
    <source>
        <strain evidence="10">cv. Huhao1</strain>
        <tissue evidence="9">Leaf</tissue>
    </source>
</reference>
<dbReference type="GO" id="GO:0008270">
    <property type="term" value="F:zinc ion binding"/>
    <property type="evidence" value="ECO:0007669"/>
    <property type="project" value="UniProtKB-KW"/>
</dbReference>
<evidence type="ECO:0000259" key="7">
    <source>
        <dbReference type="PROSITE" id="PS50158"/>
    </source>
</evidence>
<dbReference type="InterPro" id="IPR001584">
    <property type="entry name" value="Integrase_cat-core"/>
</dbReference>
<dbReference type="Pfam" id="PF13976">
    <property type="entry name" value="gag_pre-integrs"/>
    <property type="match status" value="1"/>
</dbReference>
<dbReference type="GO" id="GO:0004190">
    <property type="term" value="F:aspartic-type endopeptidase activity"/>
    <property type="evidence" value="ECO:0007669"/>
    <property type="project" value="UniProtKB-KW"/>
</dbReference>
<feature type="region of interest" description="Disordered" evidence="6">
    <location>
        <begin position="1031"/>
        <end position="1094"/>
    </location>
</feature>
<dbReference type="InterPro" id="IPR057670">
    <property type="entry name" value="SH3_retrovirus"/>
</dbReference>
<dbReference type="Pfam" id="PF14244">
    <property type="entry name" value="Retrotran_gag_3"/>
    <property type="match status" value="1"/>
</dbReference>
<sequence>MEKAVLCMSAPPRLTNKIFKLLRYVVPKVTRWKVVSICFQKSQMDDSKSVLGFKTLIIGDLIGHCLLILPLRLLSVLSTVSCFLYCFAACSSFIMPGDVVSGSSEVLISSLDLGNPLHLNNNDFGSATIVSVKLTGTENYRVWATAMKLAIHTRNKTGFIDGTCKKDQYASSPPLLNQWERCNAIVLSWLLNSVSEDLYLGQIFSDNAADVWAELKETYDKLDGSVVFNLMQKIHSFKQGDLSVSEYYHKLNSLWREFDILTKLPKCSCAAREDVSKHNDLMKLMQFLMGLNDVYQPIRSSLLTRETLPNVKDAFTIVSREESHRGIPSSSASVSKTQTSSFASKTNFSNPGSNAGNYGLKNLITKGPNPNLTCKNCGKIGHTIERCFDLVGYPSGYVKPFTKSGVKSGFNANASVEVPQNSPSQSSSTQSLSFTNDQMMKLMALINDMPSGNIQANMAGMPSFFNCNVFFNIHFHRFFNSNSVLCNISVGWIIDSGANQHMTVTTENMFGIIDISDLNLTVGHPNGTLAKIKYIGNLYLSNNVVLYDVLVVPEYCVSLLSVHKLIKDSKMFVGFDENKCYIQDLAQNKIMGTGSESGGLYLFDQPVCKNIGNKCNVSAFVSKSLWHSRLGHPADQVIDVLHDDLKVTSGSHVSPCDICHRAKQTREPFPFSDHKSSAVGDLIHLDLWGPYRVITRDGFRYFLTVVDDYSRGVWVYLIKTKDEVFSMFKSFHNLMKNQFDCNLKIVRSDNGTEFVNNNMHQFFDQNGIIHQTTCAYTPQQNGIAERKHRHLLNVARSLMFQGGIPLNMWSECVLTAVYLINRLPSSVLNGKCPFEMIYGSKPRLSHIRNFGCLCYATVLNNHDKFSTRFIKCVLIGFSTEKKAYKLYSLDDKTIFYSRDVNFYENIFPFKMNSQLLSETTSDHESQLNNLNFFDVFDNHLPKRPYDEERATPNDVLENLVHLRDEFTPGNGFGVDSAASRFYSAADSTASVNVTTASGIGSNSFYWKVIPRFQVNIRYLIDYLNPNLGTQKHLNNQHDEGRTSQSVSSHKIANDEQGSATSMGEQSISEGNDSNIQNVLNSFGNENDARNNDPVLLNPVENIEAEQPSLRRSSRNSKMPAKFNDFVVNSSKKYGLEKFVKYTHLSSGNYCFSVSLNKTAEPKSYDEAATNNYWIDAMNLEYKALLENNTWTECELPLGRTPIGSKWVFKIKYKASGEIERFKARLVAKGCGQKEGVDYDEIFSPVVKMTTVRCLINIAVQNDWPLYQLDVNNAFLYGDLHEDVYMTMPPGYGGKNKVCKLNKSLYGLKQAPRQWNAKLVAALTDHGFVQSKYDYSLFTKGSGKSFVALLVYVDDIVVTGSDVKEINEFKSFLKNKFQIKDLGLLKYFLGIEVLRNETGLCLSQRKYCLELLHEFGLLAAKPVSSPLPANYVLNHIESHEDKPLSNISSYQKLVGKLIYLTHTRPDISYSVQCLSQYMHSPLTSHLKIALRVLRYLKGSPGCGVQFSKTGQFGVKVYTDSDWAKCPVTRRSVSGFCVFVGDSLVSWKSKKQATLSRSSTEAEYRCMASATCEIIWICNILSELGVTGILPVEMFCDNISALQLAANPVFHEKSKHFEIDLHLIREKVATGVVRTIKVHTTQQIADIFTKGLYVQQHKLLCDKLNLKDMFRVPKVTRWKVVSICFQKSQMDDSKSVLELWFPLSSLLNPKDTGHFSPIDDSQTPQPFQPFTFKPWTHSWNHSSITLTTLQSTIQSTVSSTQNPLILNKTISFNAQSISVPFYSKLVTDSIVNKLRLIMHSFGPYLMTSQSRYQVFRV</sequence>
<evidence type="ECO:0000256" key="1">
    <source>
        <dbReference type="ARBA" id="ARBA00022670"/>
    </source>
</evidence>
<evidence type="ECO:0000256" key="5">
    <source>
        <dbReference type="PROSITE-ProRule" id="PRU00047"/>
    </source>
</evidence>
<gene>
    <name evidence="9" type="ORF">CTI12_AA315920</name>
</gene>
<dbReference type="InterPro" id="IPR054722">
    <property type="entry name" value="PolX-like_BBD"/>
</dbReference>
<name>A0A2U1MYM4_ARTAN</name>
<dbReference type="Pfam" id="PF22936">
    <property type="entry name" value="Pol_BBD"/>
    <property type="match status" value="1"/>
</dbReference>
<feature type="compositionally biased region" description="Polar residues" evidence="6">
    <location>
        <begin position="1042"/>
        <end position="1084"/>
    </location>
</feature>
<dbReference type="STRING" id="35608.A0A2U1MYM4"/>
<dbReference type="PROSITE" id="PS50158">
    <property type="entry name" value="ZF_CCHC"/>
    <property type="match status" value="1"/>
</dbReference>
<dbReference type="InterPro" id="IPR036397">
    <property type="entry name" value="RNaseH_sf"/>
</dbReference>